<dbReference type="InterPro" id="IPR050396">
    <property type="entry name" value="Glycosyltr_51/Transpeptidase"/>
</dbReference>
<keyword evidence="19" id="KW-1185">Reference proteome</keyword>
<evidence type="ECO:0000256" key="11">
    <source>
        <dbReference type="ARBA" id="ARBA00023316"/>
    </source>
</evidence>
<accession>A0A2X4U426</accession>
<protein>
    <submittedName>
        <fullName evidence="18">Penicillin-binding protein</fullName>
    </submittedName>
</protein>
<dbReference type="InterPro" id="IPR001460">
    <property type="entry name" value="PCN-bd_Tpept"/>
</dbReference>
<feature type="transmembrane region" description="Helical" evidence="15">
    <location>
        <begin position="222"/>
        <end position="244"/>
    </location>
</feature>
<evidence type="ECO:0000256" key="12">
    <source>
        <dbReference type="ARBA" id="ARBA00034000"/>
    </source>
</evidence>
<evidence type="ECO:0000256" key="15">
    <source>
        <dbReference type="SAM" id="Phobius"/>
    </source>
</evidence>
<evidence type="ECO:0000313" key="19">
    <source>
        <dbReference type="Proteomes" id="UP000249091"/>
    </source>
</evidence>
<dbReference type="KEGG" id="rcr:NCTC10994_02690"/>
<comment type="similarity">
    <text evidence="1">In the C-terminal section; belongs to the transpeptidase family.</text>
</comment>
<feature type="compositionally biased region" description="Pro residues" evidence="14">
    <location>
        <begin position="79"/>
        <end position="94"/>
    </location>
</feature>
<dbReference type="FunFam" id="1.10.3810.10:FF:000001">
    <property type="entry name" value="Penicillin-binding protein 1A"/>
    <property type="match status" value="1"/>
</dbReference>
<dbReference type="Gene3D" id="1.10.3810.10">
    <property type="entry name" value="Biosynthetic peptidoglycan transglycosylase-like"/>
    <property type="match status" value="1"/>
</dbReference>
<dbReference type="InterPro" id="IPR001264">
    <property type="entry name" value="Glyco_trans_51"/>
</dbReference>
<feature type="domain" description="Penicillin-binding protein transpeptidase" evidence="16">
    <location>
        <begin position="536"/>
        <end position="791"/>
    </location>
</feature>
<feature type="compositionally biased region" description="Polar residues" evidence="14">
    <location>
        <begin position="930"/>
        <end position="958"/>
    </location>
</feature>
<dbReference type="PANTHER" id="PTHR32282">
    <property type="entry name" value="BINDING PROTEIN TRANSPEPTIDASE, PUTATIVE-RELATED"/>
    <property type="match status" value="1"/>
</dbReference>
<evidence type="ECO:0000256" key="3">
    <source>
        <dbReference type="ARBA" id="ARBA00022645"/>
    </source>
</evidence>
<dbReference type="InterPro" id="IPR023346">
    <property type="entry name" value="Lysozyme-like_dom_sf"/>
</dbReference>
<feature type="compositionally biased region" description="Pro residues" evidence="14">
    <location>
        <begin position="41"/>
        <end position="71"/>
    </location>
</feature>
<dbReference type="PANTHER" id="PTHR32282:SF34">
    <property type="entry name" value="PENICILLIN-BINDING PROTEIN 1A"/>
    <property type="match status" value="1"/>
</dbReference>
<dbReference type="GO" id="GO:0008360">
    <property type="term" value="P:regulation of cell shape"/>
    <property type="evidence" value="ECO:0007669"/>
    <property type="project" value="UniProtKB-KW"/>
</dbReference>
<dbReference type="Gene3D" id="3.40.710.10">
    <property type="entry name" value="DD-peptidase/beta-lactamase superfamily"/>
    <property type="match status" value="1"/>
</dbReference>
<dbReference type="SUPFAM" id="SSF56601">
    <property type="entry name" value="beta-lactamase/transpeptidase-like"/>
    <property type="match status" value="1"/>
</dbReference>
<dbReference type="InterPro" id="IPR012338">
    <property type="entry name" value="Beta-lactam/transpept-like"/>
</dbReference>
<dbReference type="GO" id="GO:0071555">
    <property type="term" value="P:cell wall organization"/>
    <property type="evidence" value="ECO:0007669"/>
    <property type="project" value="UniProtKB-KW"/>
</dbReference>
<organism evidence="18 19">
    <name type="scientific">Rhodococcus coprophilus</name>
    <dbReference type="NCBI Taxonomy" id="38310"/>
    <lineage>
        <taxon>Bacteria</taxon>
        <taxon>Bacillati</taxon>
        <taxon>Actinomycetota</taxon>
        <taxon>Actinomycetes</taxon>
        <taxon>Mycobacteriales</taxon>
        <taxon>Nocardiaceae</taxon>
        <taxon>Rhodococcus</taxon>
    </lineage>
</organism>
<keyword evidence="5" id="KW-0328">Glycosyltransferase</keyword>
<evidence type="ECO:0000256" key="5">
    <source>
        <dbReference type="ARBA" id="ARBA00022676"/>
    </source>
</evidence>
<name>A0A2X4U426_9NOCA</name>
<dbReference type="GO" id="GO:0008658">
    <property type="term" value="F:penicillin binding"/>
    <property type="evidence" value="ECO:0007669"/>
    <property type="project" value="InterPro"/>
</dbReference>
<evidence type="ECO:0000256" key="8">
    <source>
        <dbReference type="ARBA" id="ARBA00022960"/>
    </source>
</evidence>
<dbReference type="EMBL" id="LS483468">
    <property type="protein sequence ID" value="SQI33963.1"/>
    <property type="molecule type" value="Genomic_DNA"/>
</dbReference>
<dbReference type="STRING" id="1219011.GCA_001895045_02523"/>
<dbReference type="GO" id="GO:0030288">
    <property type="term" value="C:outer membrane-bounded periplasmic space"/>
    <property type="evidence" value="ECO:0007669"/>
    <property type="project" value="TreeGrafter"/>
</dbReference>
<keyword evidence="8" id="KW-0133">Cell shape</keyword>
<dbReference type="AlphaFoldDB" id="A0A2X4U426"/>
<keyword evidence="15" id="KW-1133">Transmembrane helix</keyword>
<dbReference type="GO" id="GO:0006508">
    <property type="term" value="P:proteolysis"/>
    <property type="evidence" value="ECO:0007669"/>
    <property type="project" value="UniProtKB-KW"/>
</dbReference>
<dbReference type="Pfam" id="PF00905">
    <property type="entry name" value="Transpeptidase"/>
    <property type="match status" value="1"/>
</dbReference>
<evidence type="ECO:0000256" key="1">
    <source>
        <dbReference type="ARBA" id="ARBA00007090"/>
    </source>
</evidence>
<feature type="compositionally biased region" description="Low complexity" evidence="14">
    <location>
        <begin position="30"/>
        <end position="40"/>
    </location>
</feature>
<evidence type="ECO:0000256" key="9">
    <source>
        <dbReference type="ARBA" id="ARBA00022984"/>
    </source>
</evidence>
<dbReference type="Pfam" id="PF00912">
    <property type="entry name" value="Transgly"/>
    <property type="match status" value="1"/>
</dbReference>
<comment type="catalytic activity">
    <reaction evidence="12">
        <text>Preferential cleavage: (Ac)2-L-Lys-D-Ala-|-D-Ala. Also transpeptidation of peptidyl-alanyl moieties that are N-acyl substituents of D-alanine.</text>
        <dbReference type="EC" id="3.4.16.4"/>
    </reaction>
</comment>
<keyword evidence="11" id="KW-0961">Cell wall biogenesis/degradation</keyword>
<dbReference type="Proteomes" id="UP000249091">
    <property type="component" value="Chromosome 1"/>
</dbReference>
<evidence type="ECO:0000259" key="17">
    <source>
        <dbReference type="Pfam" id="PF00912"/>
    </source>
</evidence>
<keyword evidence="4" id="KW-0645">Protease</keyword>
<comment type="similarity">
    <text evidence="2">In the N-terminal section; belongs to the glycosyltransferase 51 family.</text>
</comment>
<dbReference type="SUPFAM" id="SSF53955">
    <property type="entry name" value="Lysozyme-like"/>
    <property type="match status" value="1"/>
</dbReference>
<evidence type="ECO:0000313" key="18">
    <source>
        <dbReference type="EMBL" id="SQI33963.1"/>
    </source>
</evidence>
<feature type="compositionally biased region" description="Polar residues" evidence="14">
    <location>
        <begin position="757"/>
        <end position="773"/>
    </location>
</feature>
<evidence type="ECO:0000256" key="4">
    <source>
        <dbReference type="ARBA" id="ARBA00022670"/>
    </source>
</evidence>
<proteinExistence type="inferred from homology"/>
<feature type="compositionally biased region" description="Gly residues" evidence="14">
    <location>
        <begin position="197"/>
        <end position="211"/>
    </location>
</feature>
<evidence type="ECO:0000259" key="16">
    <source>
        <dbReference type="Pfam" id="PF00905"/>
    </source>
</evidence>
<feature type="region of interest" description="Disordered" evidence="14">
    <location>
        <begin position="754"/>
        <end position="773"/>
    </location>
</feature>
<dbReference type="InterPro" id="IPR036950">
    <property type="entry name" value="PBP_transglycosylase"/>
</dbReference>
<keyword evidence="15" id="KW-0812">Transmembrane</keyword>
<feature type="region of interest" description="Disordered" evidence="14">
    <location>
        <begin position="1"/>
        <end position="214"/>
    </location>
</feature>
<dbReference type="GO" id="GO:0009002">
    <property type="term" value="F:serine-type D-Ala-D-Ala carboxypeptidase activity"/>
    <property type="evidence" value="ECO:0007669"/>
    <property type="project" value="UniProtKB-EC"/>
</dbReference>
<feature type="domain" description="Glycosyl transferase family 51" evidence="17">
    <location>
        <begin position="276"/>
        <end position="443"/>
    </location>
</feature>
<evidence type="ECO:0000256" key="7">
    <source>
        <dbReference type="ARBA" id="ARBA00022801"/>
    </source>
</evidence>
<dbReference type="GO" id="GO:0009252">
    <property type="term" value="P:peptidoglycan biosynthetic process"/>
    <property type="evidence" value="ECO:0007669"/>
    <property type="project" value="UniProtKB-KW"/>
</dbReference>
<keyword evidence="6" id="KW-0808">Transferase</keyword>
<evidence type="ECO:0000256" key="13">
    <source>
        <dbReference type="ARBA" id="ARBA00049902"/>
    </source>
</evidence>
<reference evidence="18 19" key="1">
    <citation type="submission" date="2018-06" db="EMBL/GenBank/DDBJ databases">
        <authorList>
            <consortium name="Pathogen Informatics"/>
            <person name="Doyle S."/>
        </authorList>
    </citation>
    <scope>NUCLEOTIDE SEQUENCE [LARGE SCALE GENOMIC DNA]</scope>
    <source>
        <strain evidence="18 19">NCTC10994</strain>
    </source>
</reference>
<keyword evidence="15" id="KW-0472">Membrane</keyword>
<keyword evidence="3" id="KW-0121">Carboxypeptidase</keyword>
<evidence type="ECO:0000256" key="10">
    <source>
        <dbReference type="ARBA" id="ARBA00023268"/>
    </source>
</evidence>
<keyword evidence="10" id="KW-0511">Multifunctional enzyme</keyword>
<keyword evidence="9" id="KW-0573">Peptidoglycan synthesis</keyword>
<evidence type="ECO:0000256" key="6">
    <source>
        <dbReference type="ARBA" id="ARBA00022679"/>
    </source>
</evidence>
<keyword evidence="7" id="KW-0378">Hydrolase</keyword>
<sequence length="967" mass="101232">MSSPDNEPEGNRSNPPHRDNPGGPPPQQRPAPQGGPAQGRPLPPQPRPQGRPGQPQPPQPGGRPPYPPQPYPQQGRPPQGQPYPPRRGPVPPNPNAQNPNAQPPRGPGAGPVPPGANPPQRTQQFQPGAPGGMSPARGPQRPPQDAARGPQGGPSDPGAATRRVATPAGPPSRSAQDSRPTTAVAGGPPGTPPPTGRKGGGGRGGSGGGGRKNTRWRTIRRIGYGVVAAGMLVPLLAFMLAYVAQDVPRPGELVTNQAATIYNSDGTGVITKVIPPEGNRKEVALDQIPLHVRNAVLAAEDRDFYSNPGFSATGFIRAARDNILGRESAGGGSTITQQYVKTALVGNERSLTRKMKELVLSVKMANQWSKDDILAAYLNTIYFGRGAYGISAASNAYFGKPVNELTIEEGAVLASSIQLPSLLDPEQNPEGAKSRWTYVLNGMVDAGTLNSADREGMEYPAYVPLAELDNGDQSSGPEGLIKGQVLRELAAEGIDETLLNTAGLEITTTIDAKAQSSTLDAVRNTLEGEPEELRTAVVSVDPRSGAVRAYYGGENGIGYDFANAGLQTGSSFKVFGLAANLDQGVPLSKTYDSGPLTVNGIKIGNVEGQSCGECTIAEALKRSLNTSFYRMMLEMDDGPQAIADMAHKLGIPKEVPGIGETLTEPNGAGPNYGIVLGQYQSRVLDMASAYATLAASGRYHEPYFVQKVVTSEGEVLLDRGSPVGEQVVDEVVADNTTAAMMPIAAYSNGHALAGSRPSASKTGTAQLGDTGSNKDAWMVGYTPSLSTAVWMGTEEGLPLENSWGGMIYGSGLPSDIWKETMDGALEGTEVESFPKPGAISGVAGVPSWTVSETAKPTKTAPETTRTIPTIPEIPEITTQNVEIFPGVTIPVPGVAPQTTRPTVPSRPDSGVEEEQEESGGGVSGNDEENSPSQQTTQNRVPGQNEQQTIPGAQGQIQQLRPELAPAR</sequence>
<evidence type="ECO:0000256" key="2">
    <source>
        <dbReference type="ARBA" id="ARBA00007739"/>
    </source>
</evidence>
<gene>
    <name evidence="18" type="primary">pbpD_2</name>
    <name evidence="18" type="ORF">NCTC10994_02690</name>
</gene>
<feature type="region of interest" description="Disordered" evidence="14">
    <location>
        <begin position="890"/>
        <end position="967"/>
    </location>
</feature>
<dbReference type="GO" id="GO:0008955">
    <property type="term" value="F:peptidoglycan glycosyltransferase activity"/>
    <property type="evidence" value="ECO:0007669"/>
    <property type="project" value="UniProtKB-EC"/>
</dbReference>
<comment type="catalytic activity">
    <reaction evidence="13">
        <text>[GlcNAc-(1-&gt;4)-Mur2Ac(oyl-L-Ala-gamma-D-Glu-L-Lys-D-Ala-D-Ala)](n)-di-trans,octa-cis-undecaprenyl diphosphate + beta-D-GlcNAc-(1-&gt;4)-Mur2Ac(oyl-L-Ala-gamma-D-Glu-L-Lys-D-Ala-D-Ala)-di-trans,octa-cis-undecaprenyl diphosphate = [GlcNAc-(1-&gt;4)-Mur2Ac(oyl-L-Ala-gamma-D-Glu-L-Lys-D-Ala-D-Ala)](n+1)-di-trans,octa-cis-undecaprenyl diphosphate + di-trans,octa-cis-undecaprenyl diphosphate + H(+)</text>
        <dbReference type="Rhea" id="RHEA:23708"/>
        <dbReference type="Rhea" id="RHEA-COMP:9602"/>
        <dbReference type="Rhea" id="RHEA-COMP:9603"/>
        <dbReference type="ChEBI" id="CHEBI:15378"/>
        <dbReference type="ChEBI" id="CHEBI:58405"/>
        <dbReference type="ChEBI" id="CHEBI:60033"/>
        <dbReference type="ChEBI" id="CHEBI:78435"/>
        <dbReference type="EC" id="2.4.99.28"/>
    </reaction>
</comment>
<feature type="compositionally biased region" description="Pro residues" evidence="14">
    <location>
        <begin position="101"/>
        <end position="117"/>
    </location>
</feature>
<evidence type="ECO:0000256" key="14">
    <source>
        <dbReference type="SAM" id="MobiDB-lite"/>
    </source>
</evidence>